<dbReference type="Proteomes" id="UP000250043">
    <property type="component" value="Unassembled WGS sequence"/>
</dbReference>
<feature type="compositionally biased region" description="Polar residues" evidence="1">
    <location>
        <begin position="132"/>
        <end position="142"/>
    </location>
</feature>
<dbReference type="AlphaFoldDB" id="A0A8E2ANV1"/>
<feature type="compositionally biased region" description="Basic and acidic residues" evidence="1">
    <location>
        <begin position="229"/>
        <end position="243"/>
    </location>
</feature>
<evidence type="ECO:0000256" key="1">
    <source>
        <dbReference type="SAM" id="MobiDB-lite"/>
    </source>
</evidence>
<gene>
    <name evidence="2" type="ORF">OBBRIDRAFT_829022</name>
</gene>
<dbReference type="EMBL" id="KV722598">
    <property type="protein sequence ID" value="OCH85244.1"/>
    <property type="molecule type" value="Genomic_DNA"/>
</dbReference>
<proteinExistence type="predicted"/>
<feature type="region of interest" description="Disordered" evidence="1">
    <location>
        <begin position="128"/>
        <end position="157"/>
    </location>
</feature>
<reference evidence="2 3" key="1">
    <citation type="submission" date="2016-07" db="EMBL/GenBank/DDBJ databases">
        <title>Draft genome of the white-rot fungus Obba rivulosa 3A-2.</title>
        <authorList>
            <consortium name="DOE Joint Genome Institute"/>
            <person name="Miettinen O."/>
            <person name="Riley R."/>
            <person name="Acob R."/>
            <person name="Barry K."/>
            <person name="Cullen D."/>
            <person name="De Vries R."/>
            <person name="Hainaut M."/>
            <person name="Hatakka A."/>
            <person name="Henrissat B."/>
            <person name="Hilden K."/>
            <person name="Kuo R."/>
            <person name="Labutti K."/>
            <person name="Lipzen A."/>
            <person name="Makela M.R."/>
            <person name="Sandor L."/>
            <person name="Spatafora J.W."/>
            <person name="Grigoriev I.V."/>
            <person name="Hibbett D.S."/>
        </authorList>
    </citation>
    <scope>NUCLEOTIDE SEQUENCE [LARGE SCALE GENOMIC DNA]</scope>
    <source>
        <strain evidence="2 3">3A-2</strain>
    </source>
</reference>
<accession>A0A8E2ANV1</accession>
<organism evidence="2 3">
    <name type="scientific">Obba rivulosa</name>
    <dbReference type="NCBI Taxonomy" id="1052685"/>
    <lineage>
        <taxon>Eukaryota</taxon>
        <taxon>Fungi</taxon>
        <taxon>Dikarya</taxon>
        <taxon>Basidiomycota</taxon>
        <taxon>Agaricomycotina</taxon>
        <taxon>Agaricomycetes</taxon>
        <taxon>Polyporales</taxon>
        <taxon>Gelatoporiaceae</taxon>
        <taxon>Obba</taxon>
    </lineage>
</organism>
<feature type="compositionally biased region" description="Polar residues" evidence="1">
    <location>
        <begin position="217"/>
        <end position="226"/>
    </location>
</feature>
<keyword evidence="3" id="KW-1185">Reference proteome</keyword>
<evidence type="ECO:0000313" key="3">
    <source>
        <dbReference type="Proteomes" id="UP000250043"/>
    </source>
</evidence>
<feature type="region of interest" description="Disordered" evidence="1">
    <location>
        <begin position="204"/>
        <end position="274"/>
    </location>
</feature>
<evidence type="ECO:0008006" key="4">
    <source>
        <dbReference type="Google" id="ProtNLM"/>
    </source>
</evidence>
<sequence length="274" mass="30021">MFLFDQSHIPFPGHRNPTQGTENQIPYNTAPGYPDPCSLHRGAPPKVGQFANASRRTSINAPHDAPEKFLQGSSQQDCRSNALDVQYNTNWSIDQMIAWLAGRDGLAMYGTDEIARGTVVHGGAVPDGALSDGQTAGYSSATLERKQEDGISPEKPTMGRREYGMACASCRIQKVRCVPDVDGATFGPCKKYMLSEPTHICARQENIGQRGRPKSVLNGQGKNSLKQGHGRDSERKKTQESVKRTACVRKQRADTKAVPAKRERKHMGRGKDNA</sequence>
<name>A0A8E2ANV1_9APHY</name>
<protein>
    <recommendedName>
        <fullName evidence="4">Zn(2)-C6 fungal-type domain-containing protein</fullName>
    </recommendedName>
</protein>
<evidence type="ECO:0000313" key="2">
    <source>
        <dbReference type="EMBL" id="OCH85244.1"/>
    </source>
</evidence>